<accession>A0A9W5UTW0</accession>
<dbReference type="RefSeq" id="WP_198413218.1">
    <property type="nucleotide sequence ID" value="NZ_BOPD01000026.1"/>
</dbReference>
<reference evidence="2" key="1">
    <citation type="submission" date="2021-01" db="EMBL/GenBank/DDBJ databases">
        <title>Whole genome shotgun sequence of Verrucosispora sediminis NBRC 107745.</title>
        <authorList>
            <person name="Komaki H."/>
            <person name="Tamura T."/>
        </authorList>
    </citation>
    <scope>NUCLEOTIDE SEQUENCE</scope>
    <source>
        <strain evidence="2">NBRC 107745</strain>
    </source>
</reference>
<proteinExistence type="predicted"/>
<dbReference type="Proteomes" id="UP000607311">
    <property type="component" value="Unassembled WGS sequence"/>
</dbReference>
<sequence length="131" mass="14302">MDSTEVEQALRVLGEIRALPVDDPIRQRVQRAVDGLLKDAQRQRRADRRRATAAADRAVVADAATAAGNRAEGVPVAEPTELTDTAGVGRTRRDRRCYACRDRFRTVDAFYHALCPPARTCTADTGTPAPT</sequence>
<dbReference type="EMBL" id="BOPD01000026">
    <property type="protein sequence ID" value="GIJ35022.1"/>
    <property type="molecule type" value="Genomic_DNA"/>
</dbReference>
<evidence type="ECO:0000256" key="1">
    <source>
        <dbReference type="SAM" id="MobiDB-lite"/>
    </source>
</evidence>
<evidence type="ECO:0000313" key="3">
    <source>
        <dbReference type="Proteomes" id="UP000607311"/>
    </source>
</evidence>
<comment type="caution">
    <text evidence="2">The sequence shown here is derived from an EMBL/GenBank/DDBJ whole genome shotgun (WGS) entry which is preliminary data.</text>
</comment>
<organism evidence="2 3">
    <name type="scientific">Micromonospora sediminimaris</name>
    <dbReference type="NCBI Taxonomy" id="547162"/>
    <lineage>
        <taxon>Bacteria</taxon>
        <taxon>Bacillati</taxon>
        <taxon>Actinomycetota</taxon>
        <taxon>Actinomycetes</taxon>
        <taxon>Micromonosporales</taxon>
        <taxon>Micromonosporaceae</taxon>
        <taxon>Micromonospora</taxon>
    </lineage>
</organism>
<protein>
    <submittedName>
        <fullName evidence="2">Uncharacterized protein</fullName>
    </submittedName>
</protein>
<dbReference type="AlphaFoldDB" id="A0A9W5UTW0"/>
<gene>
    <name evidence="2" type="ORF">Vse01_41700</name>
</gene>
<name>A0A9W5UTW0_9ACTN</name>
<feature type="region of interest" description="Disordered" evidence="1">
    <location>
        <begin position="69"/>
        <end position="88"/>
    </location>
</feature>
<evidence type="ECO:0000313" key="2">
    <source>
        <dbReference type="EMBL" id="GIJ35022.1"/>
    </source>
</evidence>
<keyword evidence="3" id="KW-1185">Reference proteome</keyword>